<evidence type="ECO:0000313" key="5">
    <source>
        <dbReference type="EMBL" id="MCU4743844.1"/>
    </source>
</evidence>
<evidence type="ECO:0000256" key="4">
    <source>
        <dbReference type="ARBA" id="ARBA00023295"/>
    </source>
</evidence>
<name>A0AAP2Z236_9EURY</name>
<dbReference type="SUPFAM" id="SSF75005">
    <property type="entry name" value="Arabinanase/levansucrase/invertase"/>
    <property type="match status" value="1"/>
</dbReference>
<dbReference type="InterPro" id="IPR006710">
    <property type="entry name" value="Glyco_hydro_43"/>
</dbReference>
<evidence type="ECO:0000256" key="2">
    <source>
        <dbReference type="ARBA" id="ARBA00009865"/>
    </source>
</evidence>
<keyword evidence="4" id="KW-0326">Glycosidase</keyword>
<dbReference type="GO" id="GO:0004553">
    <property type="term" value="F:hydrolase activity, hydrolyzing O-glycosyl compounds"/>
    <property type="evidence" value="ECO:0007669"/>
    <property type="project" value="InterPro"/>
</dbReference>
<evidence type="ECO:0000256" key="3">
    <source>
        <dbReference type="ARBA" id="ARBA00022801"/>
    </source>
</evidence>
<sequence>MEWNPLAPDAPSFEIEDAPAPLFRDPVFDGAADSSIMWHHENEEWWLFYTQRRSNIDVPGKAWIHGSEIGVATASDSGRFLYRGTLDLEIEPGHNTHWAPEILHHDGTYHLYVSYLPGVPQEWEGPRYIVHCTSDECREWTVESRLSLSSEYVIDADVHRLEDGTWRMWYKDEADNSYIYTADSDDLYEWTARETALLDDQAQEAPIVFEWRGYYWLLTDSWDGLSVYRSLDGREWTAQPERLLTDAGERPGDDYEGGHPDVFVVDDRAYLLYHVHQPGDDRRYTVDDGRARQTVLQVAELEFEDGWLACDRDRYQ</sequence>
<dbReference type="EMBL" id="JAOPKA010000019">
    <property type="protein sequence ID" value="MCU4743844.1"/>
    <property type="molecule type" value="Genomic_DNA"/>
</dbReference>
<dbReference type="Proteomes" id="UP001321018">
    <property type="component" value="Unassembled WGS sequence"/>
</dbReference>
<comment type="caution">
    <text evidence="5">The sequence shown here is derived from an EMBL/GenBank/DDBJ whole genome shotgun (WGS) entry which is preliminary data.</text>
</comment>
<dbReference type="AlphaFoldDB" id="A0AAP2Z236"/>
<dbReference type="RefSeq" id="WP_338005656.1">
    <property type="nucleotide sequence ID" value="NZ_JAOPKA010000019.1"/>
</dbReference>
<dbReference type="PANTHER" id="PTHR43301">
    <property type="entry name" value="ARABINAN ENDO-1,5-ALPHA-L-ARABINOSIDASE"/>
    <property type="match status" value="1"/>
</dbReference>
<organism evidence="5 6">
    <name type="scientific">Natronoglomus mannanivorans</name>
    <dbReference type="NCBI Taxonomy" id="2979990"/>
    <lineage>
        <taxon>Archaea</taxon>
        <taxon>Methanobacteriati</taxon>
        <taxon>Methanobacteriota</taxon>
        <taxon>Stenosarchaea group</taxon>
        <taxon>Halobacteria</taxon>
        <taxon>Halobacteriales</taxon>
        <taxon>Natrialbaceae</taxon>
        <taxon>Natronoglomus</taxon>
    </lineage>
</organism>
<dbReference type="GO" id="GO:0005975">
    <property type="term" value="P:carbohydrate metabolic process"/>
    <property type="evidence" value="ECO:0007669"/>
    <property type="project" value="InterPro"/>
</dbReference>
<evidence type="ECO:0000313" key="6">
    <source>
        <dbReference type="Proteomes" id="UP001321018"/>
    </source>
</evidence>
<protein>
    <submittedName>
        <fullName evidence="5">Family 43 glycosylhydrolase</fullName>
    </submittedName>
</protein>
<comment type="pathway">
    <text evidence="1">Glycan metabolism; L-arabinan degradation.</text>
</comment>
<accession>A0AAP2Z236</accession>
<dbReference type="Gene3D" id="2.115.10.20">
    <property type="entry name" value="Glycosyl hydrolase domain, family 43"/>
    <property type="match status" value="1"/>
</dbReference>
<dbReference type="PANTHER" id="PTHR43301:SF3">
    <property type="entry name" value="ARABINAN ENDO-1,5-ALPHA-L-ARABINOSIDASE A-RELATED"/>
    <property type="match status" value="1"/>
</dbReference>
<gene>
    <name evidence="5" type="ORF">OB960_20890</name>
</gene>
<evidence type="ECO:0000256" key="1">
    <source>
        <dbReference type="ARBA" id="ARBA00004834"/>
    </source>
</evidence>
<comment type="similarity">
    <text evidence="2">Belongs to the glycosyl hydrolase 43 family.</text>
</comment>
<dbReference type="CDD" id="cd08984">
    <property type="entry name" value="GH43-like"/>
    <property type="match status" value="1"/>
</dbReference>
<dbReference type="Pfam" id="PF04616">
    <property type="entry name" value="Glyco_hydro_43"/>
    <property type="match status" value="1"/>
</dbReference>
<dbReference type="InterPro" id="IPR023296">
    <property type="entry name" value="Glyco_hydro_beta-prop_sf"/>
</dbReference>
<proteinExistence type="inferred from homology"/>
<keyword evidence="3" id="KW-0378">Hydrolase</keyword>
<reference evidence="5" key="1">
    <citation type="submission" date="2022-09" db="EMBL/GenBank/DDBJ databases">
        <title>Enrichment on poylsaccharides allowed isolation of novel metabolic and taxonomic groups of Haloarchaea.</title>
        <authorList>
            <person name="Sorokin D.Y."/>
            <person name="Elcheninov A.G."/>
            <person name="Khizhniak T.V."/>
            <person name="Kolganova T.V."/>
            <person name="Kublanov I.V."/>
        </authorList>
    </citation>
    <scope>NUCLEOTIDE SEQUENCE</scope>
    <source>
        <strain evidence="5">AArc-xg1-1</strain>
    </source>
</reference>
<dbReference type="InterPro" id="IPR050727">
    <property type="entry name" value="GH43_arabinanases"/>
</dbReference>